<dbReference type="KEGG" id="mtw:CQW49_22545"/>
<feature type="transmembrane region" description="Helical" evidence="1">
    <location>
        <begin position="108"/>
        <end position="126"/>
    </location>
</feature>
<keyword evidence="1" id="KW-0812">Transmembrane</keyword>
<keyword evidence="1" id="KW-0472">Membrane</keyword>
<name>A0A2D2D6X6_METT3</name>
<feature type="domain" description="DUF5671" evidence="2">
    <location>
        <begin position="63"/>
        <end position="193"/>
    </location>
</feature>
<evidence type="ECO:0000313" key="4">
    <source>
        <dbReference type="Proteomes" id="UP000230709"/>
    </source>
</evidence>
<geneLocation type="plasmid" evidence="4">
    <name>pob3b2</name>
</geneLocation>
<evidence type="ECO:0000313" key="3">
    <source>
        <dbReference type="EMBL" id="ATQ70766.1"/>
    </source>
</evidence>
<dbReference type="InterPro" id="IPR043728">
    <property type="entry name" value="DUF5671"/>
</dbReference>
<keyword evidence="1" id="KW-1133">Transmembrane helix</keyword>
<accession>A0A2D2D6X6</accession>
<protein>
    <recommendedName>
        <fullName evidence="2">DUF5671 domain-containing protein</fullName>
    </recommendedName>
</protein>
<gene>
    <name evidence="3" type="ORF">CQW49_22545</name>
</gene>
<proteinExistence type="predicted"/>
<dbReference type="AlphaFoldDB" id="A0A2D2D6X6"/>
<evidence type="ECO:0000256" key="1">
    <source>
        <dbReference type="SAM" id="Phobius"/>
    </source>
</evidence>
<dbReference type="RefSeq" id="WP_099831986.1">
    <property type="nucleotide sequence ID" value="NZ_CP023739.1"/>
</dbReference>
<organism evidence="3 4">
    <name type="scientific">Methylosinus trichosporium (strain ATCC 35070 / NCIMB 11131 / UNIQEM 75 / OB3b)</name>
    <dbReference type="NCBI Taxonomy" id="595536"/>
    <lineage>
        <taxon>Bacteria</taxon>
        <taxon>Pseudomonadati</taxon>
        <taxon>Pseudomonadota</taxon>
        <taxon>Alphaproteobacteria</taxon>
        <taxon>Hyphomicrobiales</taxon>
        <taxon>Methylocystaceae</taxon>
        <taxon>Methylosinus</taxon>
    </lineage>
</organism>
<feature type="transmembrane region" description="Helical" evidence="1">
    <location>
        <begin position="64"/>
        <end position="88"/>
    </location>
</feature>
<keyword evidence="4" id="KW-1185">Reference proteome</keyword>
<sequence>MNADLKEFVRRALDRKAGRDEIEQTLRAAGWTRPHIATAMNAFADVDFVTPVPKPKPFLSAREVFIYLVMFIALYKTVYDIGSVGFDYVTHFFPDPAVDRSFIFSDGLRWSISSLIVVSPVFFYTFHLVNKSIAADPVRRDSRTRKALTYLTLLIATITLICDVSYLIYSGLGGEMSIRIALKTLIVAILAGGNFFYFLSEMRQGERV</sequence>
<dbReference type="Proteomes" id="UP000230709">
    <property type="component" value="Plasmid pOB3b2"/>
</dbReference>
<feature type="transmembrane region" description="Helical" evidence="1">
    <location>
        <begin position="147"/>
        <end position="168"/>
    </location>
</feature>
<dbReference type="Pfam" id="PF18920">
    <property type="entry name" value="DUF5671"/>
    <property type="match status" value="1"/>
</dbReference>
<keyword evidence="3" id="KW-0614">Plasmid</keyword>
<evidence type="ECO:0000259" key="2">
    <source>
        <dbReference type="Pfam" id="PF18920"/>
    </source>
</evidence>
<reference evidence="4" key="1">
    <citation type="submission" date="2017-10" db="EMBL/GenBank/DDBJ databases">
        <title>Completed PacBio SMRT sequence of Methylosinus trichosporium OB3b reveals presence of a third large plasmid.</title>
        <authorList>
            <person name="Charles T.C."/>
            <person name="Lynch M.D.J."/>
            <person name="Heil J.R."/>
            <person name="Cheng J."/>
        </authorList>
    </citation>
    <scope>NUCLEOTIDE SEQUENCE [LARGE SCALE GENOMIC DNA]</scope>
    <source>
        <strain evidence="4">OB3b</strain>
        <plasmid evidence="4">pob3b2</plasmid>
    </source>
</reference>
<dbReference type="EMBL" id="CP023739">
    <property type="protein sequence ID" value="ATQ70766.1"/>
    <property type="molecule type" value="Genomic_DNA"/>
</dbReference>
<feature type="transmembrane region" description="Helical" evidence="1">
    <location>
        <begin position="180"/>
        <end position="199"/>
    </location>
</feature>